<evidence type="ECO:0000256" key="2">
    <source>
        <dbReference type="ARBA" id="ARBA00022448"/>
    </source>
</evidence>
<dbReference type="Proteomes" id="UP000001369">
    <property type="component" value="Chromosome"/>
</dbReference>
<dbReference type="GO" id="GO:0046872">
    <property type="term" value="F:metal ion binding"/>
    <property type="evidence" value="ECO:0007669"/>
    <property type="project" value="InterPro"/>
</dbReference>
<reference evidence="5 6" key="1">
    <citation type="journal article" date="2009" name="J. Bacteriol.">
        <title>Complete and draft genome sequences of six members of the Aquificales.</title>
        <authorList>
            <person name="Reysenbach A.L."/>
            <person name="Hamamura N."/>
            <person name="Podar M."/>
            <person name="Griffiths E."/>
            <person name="Ferreira S."/>
            <person name="Hochstein R."/>
            <person name="Heidelberg J."/>
            <person name="Johnson J."/>
            <person name="Mead D."/>
            <person name="Pohorille A."/>
            <person name="Sarmiento M."/>
            <person name="Schweighofer K."/>
            <person name="Seshadri R."/>
            <person name="Voytek M.A."/>
        </authorList>
    </citation>
    <scope>NUCLEOTIDE SEQUENCE [LARGE SCALE GENOMIC DNA]</scope>
    <source>
        <strain evidence="6">Az-Fu1 / DSM 15241 / OCM 825</strain>
    </source>
</reference>
<dbReference type="eggNOG" id="COG0803">
    <property type="taxonomic scope" value="Bacteria"/>
</dbReference>
<dbReference type="KEGG" id="saf:SULAZ_0928"/>
<dbReference type="InterPro" id="IPR006127">
    <property type="entry name" value="ZnuA-like"/>
</dbReference>
<protein>
    <submittedName>
        <fullName evidence="5">Adhesion protein</fullName>
    </submittedName>
</protein>
<dbReference type="Gene3D" id="3.40.50.1980">
    <property type="entry name" value="Nitrogenase molybdenum iron protein domain"/>
    <property type="match status" value="2"/>
</dbReference>
<dbReference type="AlphaFoldDB" id="C1DUW4"/>
<dbReference type="GO" id="GO:0030001">
    <property type="term" value="P:metal ion transport"/>
    <property type="evidence" value="ECO:0007669"/>
    <property type="project" value="InterPro"/>
</dbReference>
<accession>C1DUW4</accession>
<dbReference type="PRINTS" id="PR00690">
    <property type="entry name" value="ADHESNFAMILY"/>
</dbReference>
<evidence type="ECO:0000256" key="3">
    <source>
        <dbReference type="ARBA" id="ARBA00022729"/>
    </source>
</evidence>
<keyword evidence="3" id="KW-0732">Signal</keyword>
<dbReference type="OrthoDB" id="9810636at2"/>
<dbReference type="PANTHER" id="PTHR42953:SF2">
    <property type="entry name" value="ADHESION PROTEIN"/>
    <property type="match status" value="1"/>
</dbReference>
<dbReference type="HOGENOM" id="CLU_016838_1_2_0"/>
<comment type="similarity">
    <text evidence="1 4">Belongs to the bacterial solute-binding protein 9 family.</text>
</comment>
<dbReference type="RefSeq" id="WP_012673622.1">
    <property type="nucleotide sequence ID" value="NC_012438.1"/>
</dbReference>
<gene>
    <name evidence="5" type="ordered locus">SULAZ_0928</name>
</gene>
<dbReference type="GO" id="GO:0007155">
    <property type="term" value="P:cell adhesion"/>
    <property type="evidence" value="ECO:0007669"/>
    <property type="project" value="InterPro"/>
</dbReference>
<keyword evidence="2 4" id="KW-0813">Transport</keyword>
<dbReference type="InterPro" id="IPR006129">
    <property type="entry name" value="AdhesinB"/>
</dbReference>
<proteinExistence type="inferred from homology"/>
<dbReference type="PANTHER" id="PTHR42953">
    <property type="entry name" value="HIGH-AFFINITY ZINC UPTAKE SYSTEM PROTEIN ZNUA-RELATED"/>
    <property type="match status" value="1"/>
</dbReference>
<dbReference type="Pfam" id="PF01297">
    <property type="entry name" value="ZnuA"/>
    <property type="match status" value="1"/>
</dbReference>
<name>C1DUW4_SULAA</name>
<dbReference type="InterPro" id="IPR006128">
    <property type="entry name" value="Lipoprotein_PsaA-like"/>
</dbReference>
<evidence type="ECO:0000313" key="6">
    <source>
        <dbReference type="Proteomes" id="UP000001369"/>
    </source>
</evidence>
<evidence type="ECO:0000313" key="5">
    <source>
        <dbReference type="EMBL" id="ACN98297.1"/>
    </source>
</evidence>
<organism evidence="5 6">
    <name type="scientific">Sulfurihydrogenibium azorense (strain DSM 15241 / OCM 825 / Az-Fu1)</name>
    <dbReference type="NCBI Taxonomy" id="204536"/>
    <lineage>
        <taxon>Bacteria</taxon>
        <taxon>Pseudomonadati</taxon>
        <taxon>Aquificota</taxon>
        <taxon>Aquificia</taxon>
        <taxon>Aquificales</taxon>
        <taxon>Hydrogenothermaceae</taxon>
        <taxon>Sulfurihydrogenibium</taxon>
    </lineage>
</organism>
<dbReference type="STRING" id="204536.SULAZ_0928"/>
<dbReference type="SUPFAM" id="SSF53807">
    <property type="entry name" value="Helical backbone' metal receptor"/>
    <property type="match status" value="1"/>
</dbReference>
<keyword evidence="6" id="KW-1185">Reference proteome</keyword>
<sequence length="296" mass="33633">MKKFLYIFITFLLTLNIANAKMKIVTTYPYIASITKEIVQDKAQVDYLAFGNLDPHFVVPKPSLTVKLRDADLLIINGASLEVGWLPPLLNQANNAKIQPSSSAFLDLFQFVKLIEKPENVSRAAGDVHPEGNPHFHLDPYNILVISDVITAKLCKLDTKNCPSYEENNKAFKQKFKEKLQHWNEKLAKVKGMKVVQYHKLYDYLLNRYQIVAVGSIEPLPGIPPTARHLEKLIDTIKVEKVSLILQDVYHPTKPAQFLSEKSGVKYVILPHDVGSLPQVKDIFTLFDEIVERLTQ</sequence>
<dbReference type="PRINTS" id="PR00691">
    <property type="entry name" value="ADHESINB"/>
</dbReference>
<evidence type="ECO:0000256" key="4">
    <source>
        <dbReference type="RuleBase" id="RU003512"/>
    </source>
</evidence>
<dbReference type="EMBL" id="CP001229">
    <property type="protein sequence ID" value="ACN98297.1"/>
    <property type="molecule type" value="Genomic_DNA"/>
</dbReference>
<evidence type="ECO:0000256" key="1">
    <source>
        <dbReference type="ARBA" id="ARBA00011028"/>
    </source>
</evidence>
<dbReference type="InterPro" id="IPR050492">
    <property type="entry name" value="Bact_metal-bind_prot9"/>
</dbReference>